<evidence type="ECO:0000259" key="5">
    <source>
        <dbReference type="Pfam" id="PF01343"/>
    </source>
</evidence>
<dbReference type="GO" id="GO:0004252">
    <property type="term" value="F:serine-type endopeptidase activity"/>
    <property type="evidence" value="ECO:0007669"/>
    <property type="project" value="InterPro"/>
</dbReference>
<dbReference type="InterPro" id="IPR002142">
    <property type="entry name" value="Peptidase_S49"/>
</dbReference>
<dbReference type="NCBIfam" id="TIGR00706">
    <property type="entry name" value="SppA_dom"/>
    <property type="match status" value="1"/>
</dbReference>
<name>D3SMV2_THEAH</name>
<dbReference type="HOGENOM" id="CLU_046540_0_3_0"/>
<dbReference type="Gene3D" id="3.90.226.10">
    <property type="entry name" value="2-enoyl-CoA Hydratase, Chain A, domain 1"/>
    <property type="match status" value="2"/>
</dbReference>
<dbReference type="KEGG" id="tal:Thal_1453"/>
<dbReference type="SUPFAM" id="SSF52096">
    <property type="entry name" value="ClpP/crotonase"/>
    <property type="match status" value="1"/>
</dbReference>
<evidence type="ECO:0000256" key="1">
    <source>
        <dbReference type="ARBA" id="ARBA00008683"/>
    </source>
</evidence>
<dbReference type="CDD" id="cd07023">
    <property type="entry name" value="S49_Sppa_N_C"/>
    <property type="match status" value="1"/>
</dbReference>
<dbReference type="InterPro" id="IPR001907">
    <property type="entry name" value="ClpP"/>
</dbReference>
<dbReference type="InterPro" id="IPR004635">
    <property type="entry name" value="Pept_S49_SppA"/>
</dbReference>
<gene>
    <name evidence="6" type="ordered locus">Thal_1453</name>
</gene>
<dbReference type="EMBL" id="CP001931">
    <property type="protein sequence ID" value="ADC90082.1"/>
    <property type="molecule type" value="Genomic_DNA"/>
</dbReference>
<protein>
    <submittedName>
        <fullName evidence="6">Signal peptide peptidase SppA, 36K type</fullName>
    </submittedName>
</protein>
<dbReference type="eggNOG" id="COG0616">
    <property type="taxonomic scope" value="Bacteria"/>
</dbReference>
<keyword evidence="4" id="KW-0720">Serine protease</keyword>
<evidence type="ECO:0000256" key="4">
    <source>
        <dbReference type="ARBA" id="ARBA00022825"/>
    </source>
</evidence>
<dbReference type="RefSeq" id="WP_012992488.1">
    <property type="nucleotide sequence ID" value="NC_013894.1"/>
</dbReference>
<dbReference type="InterPro" id="IPR047272">
    <property type="entry name" value="S49_SppA_C"/>
</dbReference>
<evidence type="ECO:0000256" key="3">
    <source>
        <dbReference type="ARBA" id="ARBA00022801"/>
    </source>
</evidence>
<dbReference type="Pfam" id="PF01343">
    <property type="entry name" value="Peptidase_S49"/>
    <property type="match status" value="1"/>
</dbReference>
<dbReference type="STRING" id="638303.Thal_1453"/>
<sequence>MGRWIKRVLIFFGILFSLGMLGTFLARFPIGDRIAVVKVEGVITDPQAVVSKMEKARLDPSVKALVLRVESPGGSVGASQEIYREVERFRQSGKPVVVSMGNVAASGGYYISAPANVIYANPGTITGSIGVIIQHTDVQQLLEKLGIKTTAIKTGKFKDTLSPFRELTPEERQYLQNLVEDAYSQFIEAILRYRKGKVQEDILRQIADGRILTGKQAKELGLVDELGDLQDAIQKAKELARVPQARVFYMEDKKGFLKRMLEGKVPSLQQVWSPLMIYYMME</sequence>
<keyword evidence="3" id="KW-0378">Hydrolase</keyword>
<comment type="similarity">
    <text evidence="1">Belongs to the peptidase S49 family.</text>
</comment>
<accession>D3SMV2</accession>
<dbReference type="InterPro" id="IPR029045">
    <property type="entry name" value="ClpP/crotonase-like_dom_sf"/>
</dbReference>
<dbReference type="GO" id="GO:0004176">
    <property type="term" value="F:ATP-dependent peptidase activity"/>
    <property type="evidence" value="ECO:0007669"/>
    <property type="project" value="InterPro"/>
</dbReference>
<dbReference type="Proteomes" id="UP000002043">
    <property type="component" value="Chromosome"/>
</dbReference>
<dbReference type="AlphaFoldDB" id="D3SMV2"/>
<proteinExistence type="inferred from homology"/>
<organism evidence="6 7">
    <name type="scientific">Thermocrinis albus (strain DSM 14484 / JCM 11386 / HI 11/12)</name>
    <dbReference type="NCBI Taxonomy" id="638303"/>
    <lineage>
        <taxon>Bacteria</taxon>
        <taxon>Pseudomonadati</taxon>
        <taxon>Aquificota</taxon>
        <taxon>Aquificia</taxon>
        <taxon>Aquificales</taxon>
        <taxon>Aquificaceae</taxon>
        <taxon>Thermocrinis</taxon>
    </lineage>
</organism>
<dbReference type="PRINTS" id="PR00127">
    <property type="entry name" value="CLPPROTEASEP"/>
</dbReference>
<keyword evidence="2" id="KW-0645">Protease</keyword>
<keyword evidence="7" id="KW-1185">Reference proteome</keyword>
<feature type="domain" description="Peptidase S49" evidence="5">
    <location>
        <begin position="89"/>
        <end position="242"/>
    </location>
</feature>
<evidence type="ECO:0000256" key="2">
    <source>
        <dbReference type="ARBA" id="ARBA00022670"/>
    </source>
</evidence>
<evidence type="ECO:0000313" key="6">
    <source>
        <dbReference type="EMBL" id="ADC90082.1"/>
    </source>
</evidence>
<dbReference type="PANTHER" id="PTHR42987">
    <property type="entry name" value="PEPTIDASE S49"/>
    <property type="match status" value="1"/>
</dbReference>
<evidence type="ECO:0000313" key="7">
    <source>
        <dbReference type="Proteomes" id="UP000002043"/>
    </source>
</evidence>
<dbReference type="GO" id="GO:0006508">
    <property type="term" value="P:proteolysis"/>
    <property type="evidence" value="ECO:0007669"/>
    <property type="project" value="UniProtKB-KW"/>
</dbReference>
<dbReference type="PANTHER" id="PTHR42987:SF7">
    <property type="entry name" value="SIGNAL PEPTIDE PEPTIDASE SPPA-RELATED"/>
    <property type="match status" value="1"/>
</dbReference>
<reference evidence="7" key="1">
    <citation type="journal article" date="2010" name="Stand. Genomic Sci.">
        <title>Complete genome sequence of Thermocrinis albus type strain (HI 11/12T).</title>
        <authorList>
            <person name="Wirth R."/>
            <person name="Sikorski J."/>
            <person name="Brambilla E."/>
            <person name="Misra M."/>
            <person name="Lapidus A."/>
            <person name="Copeland A."/>
            <person name="Nolan M."/>
            <person name="Lucas S."/>
            <person name="Chen F."/>
            <person name="Tice H."/>
            <person name="Cheng J.F."/>
            <person name="Han C."/>
            <person name="Detter J.C."/>
            <person name="Tapia R."/>
            <person name="Bruce D."/>
            <person name="Goodwin L."/>
            <person name="Pitluck S."/>
            <person name="Pati A."/>
            <person name="Anderson I."/>
            <person name="Ivanova N."/>
            <person name="Mavromatis K."/>
            <person name="Mikhailova N."/>
            <person name="Chen A."/>
            <person name="Palaniappan K."/>
            <person name="Bilek Y."/>
            <person name="Hader T."/>
            <person name="Land M."/>
            <person name="Hauser L."/>
            <person name="Chang Y.J."/>
            <person name="Jeffries C.D."/>
            <person name="Tindall B.J."/>
            <person name="Rohde M."/>
            <person name="Goker M."/>
            <person name="Bristow J."/>
            <person name="Eisen J.A."/>
            <person name="Markowitz V."/>
            <person name="Hugenholtz P."/>
            <person name="Kyrpides N.C."/>
            <person name="Klenk H.P."/>
        </authorList>
    </citation>
    <scope>NUCLEOTIDE SEQUENCE [LARGE SCALE GENOMIC DNA]</scope>
    <source>
        <strain evidence="7">DSM 14484 / JCM 11386 / HI 11/12</strain>
    </source>
</reference>